<reference evidence="1 2" key="1">
    <citation type="submission" date="2019-03" db="EMBL/GenBank/DDBJ databases">
        <title>Draft genome sequences of novel Actinobacteria.</title>
        <authorList>
            <person name="Sahin N."/>
            <person name="Ay H."/>
            <person name="Saygin H."/>
        </authorList>
    </citation>
    <scope>NUCLEOTIDE SEQUENCE [LARGE SCALE GENOMIC DNA]</scope>
    <source>
        <strain evidence="1 2">7K502</strain>
    </source>
</reference>
<comment type="caution">
    <text evidence="1">The sequence shown here is derived from an EMBL/GenBank/DDBJ whole genome shotgun (WGS) entry which is preliminary data.</text>
</comment>
<gene>
    <name evidence="1" type="ORF">E1288_16505</name>
</gene>
<keyword evidence="2" id="KW-1185">Reference proteome</keyword>
<protein>
    <submittedName>
        <fullName evidence="1">Uncharacterized protein</fullName>
    </submittedName>
</protein>
<dbReference type="OrthoDB" id="3636379at2"/>
<evidence type="ECO:0000313" key="1">
    <source>
        <dbReference type="EMBL" id="TDD50791.1"/>
    </source>
</evidence>
<dbReference type="EMBL" id="SMKW01000019">
    <property type="protein sequence ID" value="TDD50791.1"/>
    <property type="molecule type" value="Genomic_DNA"/>
</dbReference>
<dbReference type="RefSeq" id="WP_132485989.1">
    <property type="nucleotide sequence ID" value="NZ_SMKW01000019.1"/>
</dbReference>
<accession>A0A4R4YZ11</accession>
<dbReference type="Proteomes" id="UP000294947">
    <property type="component" value="Unassembled WGS sequence"/>
</dbReference>
<name>A0A4R4YZ11_9PSEU</name>
<proteinExistence type="predicted"/>
<dbReference type="AlphaFoldDB" id="A0A4R4YZ11"/>
<evidence type="ECO:0000313" key="2">
    <source>
        <dbReference type="Proteomes" id="UP000294947"/>
    </source>
</evidence>
<organism evidence="1 2">
    <name type="scientific">Saccharopolyspora elongata</name>
    <dbReference type="NCBI Taxonomy" id="2530387"/>
    <lineage>
        <taxon>Bacteria</taxon>
        <taxon>Bacillati</taxon>
        <taxon>Actinomycetota</taxon>
        <taxon>Actinomycetes</taxon>
        <taxon>Pseudonocardiales</taxon>
        <taxon>Pseudonocardiaceae</taxon>
        <taxon>Saccharopolyspora</taxon>
    </lineage>
</organism>
<sequence length="172" mass="17669">MTAVASRSRMPEIALPEGFEAMPLPPGAAEQGASILGRFTAGDPPVSLALAVGVAPLRAMPLPAVAVASSLVVPYRRRHPAAQVGVATLANGPALVALHAGEYRLPPEVAGAREELLLPRIKAEVQVPDGNRLVVVSVAGAGQDDWPAVIAEATRLAGSVGKGRGTRAERDR</sequence>